<protein>
    <recommendedName>
        <fullName evidence="1">LYR motif-containing protein Cup1-like N-terminal domain-containing protein</fullName>
    </recommendedName>
</protein>
<evidence type="ECO:0000259" key="1">
    <source>
        <dbReference type="Pfam" id="PF20263"/>
    </source>
</evidence>
<name>A0A9P9DZZ0_9PLEO</name>
<dbReference type="OrthoDB" id="5521299at2759"/>
<dbReference type="CDD" id="cd20273">
    <property type="entry name" value="Complex1_LYR_unchar"/>
    <property type="match status" value="1"/>
</dbReference>
<dbReference type="Pfam" id="PF20263">
    <property type="entry name" value="LYRM2-like"/>
    <property type="match status" value="1"/>
</dbReference>
<reference evidence="2" key="1">
    <citation type="journal article" date="2021" name="Nat. Commun.">
        <title>Genetic determinants of endophytism in the Arabidopsis root mycobiome.</title>
        <authorList>
            <person name="Mesny F."/>
            <person name="Miyauchi S."/>
            <person name="Thiergart T."/>
            <person name="Pickel B."/>
            <person name="Atanasova L."/>
            <person name="Karlsson M."/>
            <person name="Huettel B."/>
            <person name="Barry K.W."/>
            <person name="Haridas S."/>
            <person name="Chen C."/>
            <person name="Bauer D."/>
            <person name="Andreopoulos W."/>
            <person name="Pangilinan J."/>
            <person name="LaButti K."/>
            <person name="Riley R."/>
            <person name="Lipzen A."/>
            <person name="Clum A."/>
            <person name="Drula E."/>
            <person name="Henrissat B."/>
            <person name="Kohler A."/>
            <person name="Grigoriev I.V."/>
            <person name="Martin F.M."/>
            <person name="Hacquard S."/>
        </authorList>
    </citation>
    <scope>NUCLEOTIDE SEQUENCE</scope>
    <source>
        <strain evidence="2">MPI-CAGE-CH-0243</strain>
    </source>
</reference>
<keyword evidence="3" id="KW-1185">Reference proteome</keyword>
<comment type="caution">
    <text evidence="2">The sequence shown here is derived from an EMBL/GenBank/DDBJ whole genome shotgun (WGS) entry which is preliminary data.</text>
</comment>
<sequence>MPLPSLQQSFSTSQAKSIHLLRALLRESSYLPDANARSFFHTYILNRFRAYQPNPKARNTNRIKKKAISNPDARLSHVQRTAYKGLNLLRRANNGEPRPLWKVLLMAYGRIGKRRFDLLDNLLQKPGAASTEETLASAPTELAPLEGMYHSNKAWLKFFDAPKERLKGKYTISISNRYPRLKVVLTTQVQNRVALGRSMKRAFLETPINNIWERPMPIKRARNDVRRWYAFTMSRLLPHLPTEEWDTLHAMVIGEKRWKDRVVRRTPAGTNALSEEDHSLAVIDAGIRMDRLTKADMRCGQYDQHRITSHMMRRLYAKILSMSCKLKFDEARNRWEAQWGSFSHLGLSSMVVPVDDALFAGVTHKGTLLESPRKRPR</sequence>
<evidence type="ECO:0000313" key="3">
    <source>
        <dbReference type="Proteomes" id="UP000700596"/>
    </source>
</evidence>
<dbReference type="EMBL" id="JAGMWT010000005">
    <property type="protein sequence ID" value="KAH7128144.1"/>
    <property type="molecule type" value="Genomic_DNA"/>
</dbReference>
<organism evidence="2 3">
    <name type="scientific">Dendryphion nanum</name>
    <dbReference type="NCBI Taxonomy" id="256645"/>
    <lineage>
        <taxon>Eukaryota</taxon>
        <taxon>Fungi</taxon>
        <taxon>Dikarya</taxon>
        <taxon>Ascomycota</taxon>
        <taxon>Pezizomycotina</taxon>
        <taxon>Dothideomycetes</taxon>
        <taxon>Pleosporomycetidae</taxon>
        <taxon>Pleosporales</taxon>
        <taxon>Torulaceae</taxon>
        <taxon>Dendryphion</taxon>
    </lineage>
</organism>
<gene>
    <name evidence="2" type="ORF">B0J11DRAFT_263563</name>
</gene>
<dbReference type="Proteomes" id="UP000700596">
    <property type="component" value="Unassembled WGS sequence"/>
</dbReference>
<evidence type="ECO:0000313" key="2">
    <source>
        <dbReference type="EMBL" id="KAH7128144.1"/>
    </source>
</evidence>
<dbReference type="AlphaFoldDB" id="A0A9P9DZZ0"/>
<dbReference type="InterPro" id="IPR046896">
    <property type="entry name" value="Cup1-like_N"/>
</dbReference>
<accession>A0A9P9DZZ0</accession>
<proteinExistence type="predicted"/>
<feature type="domain" description="LYR motif-containing protein Cup1-like N-terminal" evidence="1">
    <location>
        <begin position="20"/>
        <end position="119"/>
    </location>
</feature>